<keyword evidence="1" id="KW-1133">Transmembrane helix</keyword>
<evidence type="ECO:0000256" key="1">
    <source>
        <dbReference type="SAM" id="Phobius"/>
    </source>
</evidence>
<gene>
    <name evidence="2" type="ORF">FXF46_13645</name>
</gene>
<feature type="transmembrane region" description="Helical" evidence="1">
    <location>
        <begin position="21"/>
        <end position="42"/>
    </location>
</feature>
<dbReference type="AlphaFoldDB" id="A0AAP9ETZ9"/>
<organism evidence="2 3">
    <name type="scientific">Gluconobacter thailandicus</name>
    <dbReference type="NCBI Taxonomy" id="257438"/>
    <lineage>
        <taxon>Bacteria</taxon>
        <taxon>Pseudomonadati</taxon>
        <taxon>Pseudomonadota</taxon>
        <taxon>Alphaproteobacteria</taxon>
        <taxon>Acetobacterales</taxon>
        <taxon>Acetobacteraceae</taxon>
        <taxon>Gluconobacter</taxon>
    </lineage>
</organism>
<accession>A0AAP9ETZ9</accession>
<keyword evidence="1" id="KW-0472">Membrane</keyword>
<dbReference type="KEGG" id="gti:FXF46_13645"/>
<dbReference type="Proteomes" id="UP000323560">
    <property type="component" value="Chromosome"/>
</dbReference>
<sequence>MQALCEPKMLRFAKLQQSNPSNIFRIGRYACLLLALFMSFWFQPVTAIFLWAGAFSLSVLAVSLGWAVLARYREVSR</sequence>
<dbReference type="EMBL" id="CP043043">
    <property type="protein sequence ID" value="QEH97719.1"/>
    <property type="molecule type" value="Genomic_DNA"/>
</dbReference>
<evidence type="ECO:0000313" key="3">
    <source>
        <dbReference type="Proteomes" id="UP000323560"/>
    </source>
</evidence>
<evidence type="ECO:0000313" key="2">
    <source>
        <dbReference type="EMBL" id="QEH97719.1"/>
    </source>
</evidence>
<name>A0AAP9ETZ9_GLUTH</name>
<protein>
    <submittedName>
        <fullName evidence="2">Uncharacterized protein</fullName>
    </submittedName>
</protein>
<keyword evidence="1" id="KW-0812">Transmembrane</keyword>
<proteinExistence type="predicted"/>
<feature type="transmembrane region" description="Helical" evidence="1">
    <location>
        <begin position="48"/>
        <end position="69"/>
    </location>
</feature>
<reference evidence="2 3" key="1">
    <citation type="submission" date="2019-08" db="EMBL/GenBank/DDBJ databases">
        <title>Gluconobacter frateurii HD924 genome.</title>
        <authorList>
            <person name="Liu Y."/>
            <person name="Zhang P."/>
        </authorList>
    </citation>
    <scope>NUCLEOTIDE SEQUENCE [LARGE SCALE GENOMIC DNA]</scope>
    <source>
        <strain evidence="2 3">HD924</strain>
    </source>
</reference>